<comment type="caution">
    <text evidence="2">The sequence shown here is derived from an EMBL/GenBank/DDBJ whole genome shotgun (WGS) entry which is preliminary data.</text>
</comment>
<reference evidence="2 3" key="1">
    <citation type="journal article" date="2023" name="Plants (Basel)">
        <title>Bridging the Gap: Combining Genomics and Transcriptomics Approaches to Understand Stylosanthes scabra, an Orphan Legume from the Brazilian Caatinga.</title>
        <authorList>
            <person name="Ferreira-Neto J.R.C."/>
            <person name="da Silva M.D."/>
            <person name="Binneck E."/>
            <person name="de Melo N.F."/>
            <person name="da Silva R.H."/>
            <person name="de Melo A.L.T.M."/>
            <person name="Pandolfi V."/>
            <person name="Bustamante F.O."/>
            <person name="Brasileiro-Vidal A.C."/>
            <person name="Benko-Iseppon A.M."/>
        </authorList>
    </citation>
    <scope>NUCLEOTIDE SEQUENCE [LARGE SCALE GENOMIC DNA]</scope>
    <source>
        <tissue evidence="2">Leaves</tissue>
    </source>
</reference>
<keyword evidence="3" id="KW-1185">Reference proteome</keyword>
<dbReference type="EMBL" id="JASCZI010122063">
    <property type="protein sequence ID" value="MED6163628.1"/>
    <property type="molecule type" value="Genomic_DNA"/>
</dbReference>
<keyword evidence="1" id="KW-0175">Coiled coil</keyword>
<evidence type="ECO:0000256" key="1">
    <source>
        <dbReference type="SAM" id="Coils"/>
    </source>
</evidence>
<dbReference type="Proteomes" id="UP001341840">
    <property type="component" value="Unassembled WGS sequence"/>
</dbReference>
<evidence type="ECO:0000313" key="3">
    <source>
        <dbReference type="Proteomes" id="UP001341840"/>
    </source>
</evidence>
<feature type="coiled-coil region" evidence="1">
    <location>
        <begin position="96"/>
        <end position="123"/>
    </location>
</feature>
<name>A0ABU6UUG5_9FABA</name>
<protein>
    <submittedName>
        <fullName evidence="2">Uncharacterized protein</fullName>
    </submittedName>
</protein>
<organism evidence="2 3">
    <name type="scientific">Stylosanthes scabra</name>
    <dbReference type="NCBI Taxonomy" id="79078"/>
    <lineage>
        <taxon>Eukaryota</taxon>
        <taxon>Viridiplantae</taxon>
        <taxon>Streptophyta</taxon>
        <taxon>Embryophyta</taxon>
        <taxon>Tracheophyta</taxon>
        <taxon>Spermatophyta</taxon>
        <taxon>Magnoliopsida</taxon>
        <taxon>eudicotyledons</taxon>
        <taxon>Gunneridae</taxon>
        <taxon>Pentapetalae</taxon>
        <taxon>rosids</taxon>
        <taxon>fabids</taxon>
        <taxon>Fabales</taxon>
        <taxon>Fabaceae</taxon>
        <taxon>Papilionoideae</taxon>
        <taxon>50 kb inversion clade</taxon>
        <taxon>dalbergioids sensu lato</taxon>
        <taxon>Dalbergieae</taxon>
        <taxon>Pterocarpus clade</taxon>
        <taxon>Stylosanthes</taxon>
    </lineage>
</organism>
<accession>A0ABU6UUG5</accession>
<sequence length="168" mass="19413">MHQHDVRVEELIADNIAIIDEAVQGRSKLSFPSTIFRLCKEVGVSLAEFKGTESIPVARPITAKIRKEKGDLAKEIEEIKKFQVNQTLMGFRSDLLDKMEERIHETRNEIIEMRGQIKEWTKNALQERHTTTGHINKAIQTLSQFQHVRLQNLSMTMLQRIGTFSMEL</sequence>
<evidence type="ECO:0000313" key="2">
    <source>
        <dbReference type="EMBL" id="MED6163628.1"/>
    </source>
</evidence>
<proteinExistence type="predicted"/>
<gene>
    <name evidence="2" type="ORF">PIB30_081782</name>
</gene>